<evidence type="ECO:0000313" key="11">
    <source>
        <dbReference type="Proteomes" id="UP001162156"/>
    </source>
</evidence>
<keyword evidence="5" id="KW-0539">Nucleus</keyword>
<sequence length="416" mass="46944">MSATVPAILKYLNSQDFSMDQDNDMPQRAKKRRLDHLSWEEKIQRKKLKNRVAAQTSRDRKKAKMEQMEHALQQLFSQNEALMAECEKLKVSNERLTEEKTELYNRLQMPCANCCQNRTVECEAQNGSTESLLLPQGKATHSAAALNNQLAVMLWKIILTCLLYRTCSMNSTQKSTLTLWSNSHRAFFKISPETWKQLLRKQIAKKLLPKESVSNRQDNSEEMVGPPSTKLESHGCEMLTDDKKSLENDISEYLLLHHNYAAKPPKCTKKSKSPLTKSKLKAIKPKKNTNILNTSKLAIDNDTPVILTENSVVNGKIYGSYDENMNCVTIIIDENGIPIDEAVTEVVTTEGSETIAAEDHVPDNTMLTVPSQIWGNASPMSTSSSDHGYESLDSPNSLLEMDIWDQSVSELFPSLF</sequence>
<evidence type="ECO:0000256" key="2">
    <source>
        <dbReference type="ARBA" id="ARBA00023015"/>
    </source>
</evidence>
<dbReference type="InterPro" id="IPR046347">
    <property type="entry name" value="bZIP_sf"/>
</dbReference>
<evidence type="ECO:0000256" key="1">
    <source>
        <dbReference type="ARBA" id="ARBA00022843"/>
    </source>
</evidence>
<keyword evidence="7" id="KW-0175">Coiled coil</keyword>
<evidence type="ECO:0000256" key="8">
    <source>
        <dbReference type="SAM" id="MobiDB-lite"/>
    </source>
</evidence>
<dbReference type="AlphaFoldDB" id="A0AAV8WX93"/>
<feature type="region of interest" description="Disordered" evidence="8">
    <location>
        <begin position="210"/>
        <end position="234"/>
    </location>
</feature>
<keyword evidence="1" id="KW-0832">Ubl conjugation</keyword>
<comment type="caution">
    <text evidence="10">The sequence shown here is derived from an EMBL/GenBank/DDBJ whole genome shotgun (WGS) entry which is preliminary data.</text>
</comment>
<name>A0AAV8WX93_9CUCU</name>
<evidence type="ECO:0000256" key="4">
    <source>
        <dbReference type="ARBA" id="ARBA00023163"/>
    </source>
</evidence>
<keyword evidence="2" id="KW-0805">Transcription regulation</keyword>
<dbReference type="GO" id="GO:0000981">
    <property type="term" value="F:DNA-binding transcription factor activity, RNA polymerase II-specific"/>
    <property type="evidence" value="ECO:0007669"/>
    <property type="project" value="TreeGrafter"/>
</dbReference>
<gene>
    <name evidence="10" type="ORF">NQ314_016454</name>
</gene>
<feature type="domain" description="BZIP" evidence="9">
    <location>
        <begin position="40"/>
        <end position="103"/>
    </location>
</feature>
<dbReference type="InterPro" id="IPR052470">
    <property type="entry name" value="ER_Stress-Reg_TF"/>
</dbReference>
<dbReference type="EMBL" id="JANEYF010004573">
    <property type="protein sequence ID" value="KAJ8930725.1"/>
    <property type="molecule type" value="Genomic_DNA"/>
</dbReference>
<keyword evidence="3" id="KW-0238">DNA-binding</keyword>
<dbReference type="SMART" id="SM00338">
    <property type="entry name" value="BRLZ"/>
    <property type="match status" value="1"/>
</dbReference>
<dbReference type="PROSITE" id="PS00036">
    <property type="entry name" value="BZIP_BASIC"/>
    <property type="match status" value="1"/>
</dbReference>
<dbReference type="SUPFAM" id="SSF57959">
    <property type="entry name" value="Leucine zipper domain"/>
    <property type="match status" value="1"/>
</dbReference>
<dbReference type="Pfam" id="PF07716">
    <property type="entry name" value="bZIP_2"/>
    <property type="match status" value="1"/>
</dbReference>
<evidence type="ECO:0000313" key="10">
    <source>
        <dbReference type="EMBL" id="KAJ8930725.1"/>
    </source>
</evidence>
<dbReference type="PROSITE" id="PS50217">
    <property type="entry name" value="BZIP"/>
    <property type="match status" value="1"/>
</dbReference>
<keyword evidence="11" id="KW-1185">Reference proteome</keyword>
<dbReference type="PANTHER" id="PTHR46542:SF1">
    <property type="entry name" value="X-BOX BINDING PROTEIN 1"/>
    <property type="match status" value="1"/>
</dbReference>
<keyword evidence="4" id="KW-0804">Transcription</keyword>
<dbReference type="PANTHER" id="PTHR46542">
    <property type="entry name" value="X-BOX BINDING PROTEIN 1"/>
    <property type="match status" value="1"/>
</dbReference>
<evidence type="ECO:0000259" key="9">
    <source>
        <dbReference type="PROSITE" id="PS50217"/>
    </source>
</evidence>
<proteinExistence type="predicted"/>
<feature type="coiled-coil region" evidence="7">
    <location>
        <begin position="58"/>
        <end position="106"/>
    </location>
</feature>
<dbReference type="Proteomes" id="UP001162156">
    <property type="component" value="Unassembled WGS sequence"/>
</dbReference>
<evidence type="ECO:0000256" key="5">
    <source>
        <dbReference type="ARBA" id="ARBA00023242"/>
    </source>
</evidence>
<organism evidence="10 11">
    <name type="scientific">Rhamnusium bicolor</name>
    <dbReference type="NCBI Taxonomy" id="1586634"/>
    <lineage>
        <taxon>Eukaryota</taxon>
        <taxon>Metazoa</taxon>
        <taxon>Ecdysozoa</taxon>
        <taxon>Arthropoda</taxon>
        <taxon>Hexapoda</taxon>
        <taxon>Insecta</taxon>
        <taxon>Pterygota</taxon>
        <taxon>Neoptera</taxon>
        <taxon>Endopterygota</taxon>
        <taxon>Coleoptera</taxon>
        <taxon>Polyphaga</taxon>
        <taxon>Cucujiformia</taxon>
        <taxon>Chrysomeloidea</taxon>
        <taxon>Cerambycidae</taxon>
        <taxon>Lepturinae</taxon>
        <taxon>Rhagiini</taxon>
        <taxon>Rhamnusium</taxon>
    </lineage>
</organism>
<protein>
    <recommendedName>
        <fullName evidence="6">X-box-binding protein 1</fullName>
    </recommendedName>
</protein>
<dbReference type="GO" id="GO:0000977">
    <property type="term" value="F:RNA polymerase II transcription regulatory region sequence-specific DNA binding"/>
    <property type="evidence" value="ECO:0007669"/>
    <property type="project" value="TreeGrafter"/>
</dbReference>
<dbReference type="CDD" id="cd14691">
    <property type="entry name" value="bZIP_XBP1"/>
    <property type="match status" value="1"/>
</dbReference>
<evidence type="ECO:0000256" key="7">
    <source>
        <dbReference type="SAM" id="Coils"/>
    </source>
</evidence>
<accession>A0AAV8WX93</accession>
<evidence type="ECO:0000256" key="3">
    <source>
        <dbReference type="ARBA" id="ARBA00023125"/>
    </source>
</evidence>
<dbReference type="Gene3D" id="1.20.5.170">
    <property type="match status" value="1"/>
</dbReference>
<reference evidence="10" key="1">
    <citation type="journal article" date="2023" name="Insect Mol. Biol.">
        <title>Genome sequencing provides insights into the evolution of gene families encoding plant cell wall-degrading enzymes in longhorned beetles.</title>
        <authorList>
            <person name="Shin N.R."/>
            <person name="Okamura Y."/>
            <person name="Kirsch R."/>
            <person name="Pauchet Y."/>
        </authorList>
    </citation>
    <scope>NUCLEOTIDE SEQUENCE</scope>
    <source>
        <strain evidence="10">RBIC_L_NR</strain>
    </source>
</reference>
<evidence type="ECO:0000256" key="6">
    <source>
        <dbReference type="ARBA" id="ARBA00040165"/>
    </source>
</evidence>
<dbReference type="GO" id="GO:0005634">
    <property type="term" value="C:nucleus"/>
    <property type="evidence" value="ECO:0007669"/>
    <property type="project" value="UniProtKB-ARBA"/>
</dbReference>
<dbReference type="InterPro" id="IPR004827">
    <property type="entry name" value="bZIP"/>
</dbReference>